<dbReference type="EMBL" id="CP048020">
    <property type="protein sequence ID" value="QHX42783.1"/>
    <property type="molecule type" value="Genomic_DNA"/>
</dbReference>
<evidence type="ECO:0000313" key="1">
    <source>
        <dbReference type="EMBL" id="QHX42783.1"/>
    </source>
</evidence>
<sequence length="71" mass="8555">MYEYEYIKLPLRKKWGFKKENRTLWDECEAVIAEQSCKGWRFVQCIVEPYNNAGMFIPVRYILVFGKLVQS</sequence>
<proteinExistence type="predicted"/>
<dbReference type="Pfam" id="PF13783">
    <property type="entry name" value="DUF4177"/>
    <property type="match status" value="1"/>
</dbReference>
<organism evidence="1 2">
    <name type="scientific">Treponema vincentii</name>
    <dbReference type="NCBI Taxonomy" id="69710"/>
    <lineage>
        <taxon>Bacteria</taxon>
        <taxon>Pseudomonadati</taxon>
        <taxon>Spirochaetota</taxon>
        <taxon>Spirochaetia</taxon>
        <taxon>Spirochaetales</taxon>
        <taxon>Treponemataceae</taxon>
        <taxon>Treponema</taxon>
    </lineage>
</organism>
<dbReference type="Proteomes" id="UP000464374">
    <property type="component" value="Chromosome"/>
</dbReference>
<gene>
    <name evidence="1" type="ORF">GWP43_04210</name>
</gene>
<dbReference type="InterPro" id="IPR025234">
    <property type="entry name" value="YjzH-like"/>
</dbReference>
<evidence type="ECO:0000313" key="2">
    <source>
        <dbReference type="Proteomes" id="UP000464374"/>
    </source>
</evidence>
<dbReference type="RefSeq" id="WP_162662943.1">
    <property type="nucleotide sequence ID" value="NZ_CP048020.1"/>
</dbReference>
<dbReference type="KEGG" id="trz:GWP43_04210"/>
<protein>
    <submittedName>
        <fullName evidence="1">DUF4177 domain-containing protein</fullName>
    </submittedName>
</protein>
<dbReference type="AlphaFoldDB" id="A0A6P1Y0M6"/>
<name>A0A6P1Y0M6_9SPIR</name>
<reference evidence="1 2" key="1">
    <citation type="submission" date="2020-01" db="EMBL/GenBank/DDBJ databases">
        <title>Complete genome sequence of a human oral phylogroup 1 Treponema sp. strain ATCC 700766, originally isolated from periodontitis dental plaque.</title>
        <authorList>
            <person name="Chan Y."/>
            <person name="Huo Y.-B."/>
            <person name="Yu X.-L."/>
            <person name="Zeng H."/>
            <person name="Leung W.-K."/>
            <person name="Watt R.M."/>
        </authorList>
    </citation>
    <scope>NUCLEOTIDE SEQUENCE [LARGE SCALE GENOMIC DNA]</scope>
    <source>
        <strain evidence="1 2">OMZ 804</strain>
    </source>
</reference>
<accession>A0A6P1Y0M6</accession>